<proteinExistence type="inferred from homology"/>
<evidence type="ECO:0000256" key="6">
    <source>
        <dbReference type="PIRSR" id="PIRSR604254-1"/>
    </source>
</evidence>
<dbReference type="STRING" id="1156394.T0QN39"/>
<dbReference type="Proteomes" id="UP000030762">
    <property type="component" value="Unassembled WGS sequence"/>
</dbReference>
<dbReference type="OrthoDB" id="529367at2759"/>
<evidence type="ECO:0000256" key="2">
    <source>
        <dbReference type="ARBA" id="ARBA00007018"/>
    </source>
</evidence>
<name>T0QN39_SAPDV</name>
<dbReference type="GO" id="GO:0038023">
    <property type="term" value="F:signaling receptor activity"/>
    <property type="evidence" value="ECO:0007669"/>
    <property type="project" value="TreeGrafter"/>
</dbReference>
<feature type="transmembrane region" description="Helical" evidence="7">
    <location>
        <begin position="284"/>
        <end position="306"/>
    </location>
</feature>
<dbReference type="EMBL" id="JH767148">
    <property type="protein sequence ID" value="EQC36136.1"/>
    <property type="molecule type" value="Genomic_DNA"/>
</dbReference>
<accession>T0QN39</accession>
<dbReference type="GeneID" id="19946979"/>
<evidence type="ECO:0000256" key="3">
    <source>
        <dbReference type="ARBA" id="ARBA00022692"/>
    </source>
</evidence>
<feature type="binding site" evidence="6">
    <location>
        <position position="450"/>
    </location>
    <ligand>
        <name>Zn(2+)</name>
        <dbReference type="ChEBI" id="CHEBI:29105"/>
    </ligand>
</feature>
<dbReference type="GO" id="GO:0016020">
    <property type="term" value="C:membrane"/>
    <property type="evidence" value="ECO:0007669"/>
    <property type="project" value="UniProtKB-SubCell"/>
</dbReference>
<sequence length="480" mass="54094">MAAVVVHSSSSSSRLGDLEELAQHDHEFLFNNPFIRSGYRLHYTSPTECVKSLFQLHNETWNVWTHLVGALLFGVFFASVALYAEAGLYHTNVLAPPPLALAHGQHTREYFLEYIAPPVIPMYYALRLDNHAAIRDHVHVAKALFGHSLARVPTLAELHPVLAAQMSADVQSTLSSYFASMASSLEALQAQLPPHWPRPNATTDDNWAVAYNTLHPLQRQLHDKTTELRAYVRALRDDAQHQAPLQLVLHEFHTWSETIANGLAMLTAIHPTELLTPELATWPILVYIATAFLCMSCSTVYHLFFVQSAKTSMTLIQLDYAGIILLIGGAFFPVIYYGFYCDMALVTWYLGVVSVLSLVSFVASLHPAFDEHPIVRTVVFLALGFFGLVPLGHLVYEHGFWDPNVQVILYRLLGTAGFDCFGAMLWGLRVPERFAPGRFDVWFSSHQWWHLCVVAATTVHYFNAVQHYEWRAQHGCPIRM</sequence>
<feature type="transmembrane region" description="Helical" evidence="7">
    <location>
        <begin position="61"/>
        <end position="84"/>
    </location>
</feature>
<evidence type="ECO:0000313" key="8">
    <source>
        <dbReference type="EMBL" id="EQC36136.1"/>
    </source>
</evidence>
<feature type="transmembrane region" description="Helical" evidence="7">
    <location>
        <begin position="377"/>
        <end position="396"/>
    </location>
</feature>
<evidence type="ECO:0000256" key="1">
    <source>
        <dbReference type="ARBA" id="ARBA00004141"/>
    </source>
</evidence>
<reference evidence="8 9" key="1">
    <citation type="submission" date="2012-04" db="EMBL/GenBank/DDBJ databases">
        <title>The Genome Sequence of Saprolegnia declina VS20.</title>
        <authorList>
            <consortium name="The Broad Institute Genome Sequencing Platform"/>
            <person name="Russ C."/>
            <person name="Nusbaum C."/>
            <person name="Tyler B."/>
            <person name="van West P."/>
            <person name="Dieguez-Uribeondo J."/>
            <person name="de Bruijn I."/>
            <person name="Tripathy S."/>
            <person name="Jiang R."/>
            <person name="Young S.K."/>
            <person name="Zeng Q."/>
            <person name="Gargeya S."/>
            <person name="Fitzgerald M."/>
            <person name="Haas B."/>
            <person name="Abouelleil A."/>
            <person name="Alvarado L."/>
            <person name="Arachchi H.M."/>
            <person name="Berlin A."/>
            <person name="Chapman S.B."/>
            <person name="Goldberg J."/>
            <person name="Griggs A."/>
            <person name="Gujja S."/>
            <person name="Hansen M."/>
            <person name="Howarth C."/>
            <person name="Imamovic A."/>
            <person name="Larimer J."/>
            <person name="McCowen C."/>
            <person name="Montmayeur A."/>
            <person name="Murphy C."/>
            <person name="Neiman D."/>
            <person name="Pearson M."/>
            <person name="Priest M."/>
            <person name="Roberts A."/>
            <person name="Saif S."/>
            <person name="Shea T."/>
            <person name="Sisk P."/>
            <person name="Sykes S."/>
            <person name="Wortman J."/>
            <person name="Nusbaum C."/>
            <person name="Birren B."/>
        </authorList>
    </citation>
    <scope>NUCLEOTIDE SEQUENCE [LARGE SCALE GENOMIC DNA]</scope>
    <source>
        <strain evidence="8 9">VS20</strain>
    </source>
</reference>
<feature type="binding site" evidence="6">
    <location>
        <position position="446"/>
    </location>
    <ligand>
        <name>Zn(2+)</name>
        <dbReference type="ChEBI" id="CHEBI:29105"/>
    </ligand>
</feature>
<feature type="binding site" evidence="6">
    <location>
        <position position="302"/>
    </location>
    <ligand>
        <name>Zn(2+)</name>
        <dbReference type="ChEBI" id="CHEBI:29105"/>
    </ligand>
</feature>
<keyword evidence="9" id="KW-1185">Reference proteome</keyword>
<comment type="subcellular location">
    <subcellularLocation>
        <location evidence="1">Membrane</location>
        <topology evidence="1">Multi-pass membrane protein</topology>
    </subcellularLocation>
</comment>
<dbReference type="AlphaFoldDB" id="T0QN39"/>
<evidence type="ECO:0000256" key="5">
    <source>
        <dbReference type="ARBA" id="ARBA00023136"/>
    </source>
</evidence>
<feature type="transmembrane region" description="Helical" evidence="7">
    <location>
        <begin position="318"/>
        <end position="339"/>
    </location>
</feature>
<comment type="similarity">
    <text evidence="2">Belongs to the ADIPOR family.</text>
</comment>
<keyword evidence="4 7" id="KW-1133">Transmembrane helix</keyword>
<keyword evidence="6" id="KW-0479">Metal-binding</keyword>
<dbReference type="RefSeq" id="XP_008610242.1">
    <property type="nucleotide sequence ID" value="XM_008612020.1"/>
</dbReference>
<feature type="transmembrane region" description="Helical" evidence="7">
    <location>
        <begin position="408"/>
        <end position="428"/>
    </location>
</feature>
<organism evidence="8 9">
    <name type="scientific">Saprolegnia diclina (strain VS20)</name>
    <dbReference type="NCBI Taxonomy" id="1156394"/>
    <lineage>
        <taxon>Eukaryota</taxon>
        <taxon>Sar</taxon>
        <taxon>Stramenopiles</taxon>
        <taxon>Oomycota</taxon>
        <taxon>Saprolegniomycetes</taxon>
        <taxon>Saprolegniales</taxon>
        <taxon>Saprolegniaceae</taxon>
        <taxon>Saprolegnia</taxon>
    </lineage>
</organism>
<evidence type="ECO:0000256" key="4">
    <source>
        <dbReference type="ARBA" id="ARBA00022989"/>
    </source>
</evidence>
<keyword evidence="6" id="KW-0862">Zinc</keyword>
<dbReference type="InParanoid" id="T0QN39"/>
<evidence type="ECO:0000256" key="7">
    <source>
        <dbReference type="SAM" id="Phobius"/>
    </source>
</evidence>
<gene>
    <name evidence="8" type="ORF">SDRG_06252</name>
</gene>
<keyword evidence="3 7" id="KW-0812">Transmembrane</keyword>
<protein>
    <submittedName>
        <fullName evidence="8">Uncharacterized protein</fullName>
    </submittedName>
</protein>
<dbReference type="PANTHER" id="PTHR20855:SF52">
    <property type="entry name" value="ADIPONECTIN RECEPTOR PROTEIN"/>
    <property type="match status" value="1"/>
</dbReference>
<evidence type="ECO:0000313" key="9">
    <source>
        <dbReference type="Proteomes" id="UP000030762"/>
    </source>
</evidence>
<dbReference type="OMA" id="YEFSKIQ"/>
<dbReference type="Pfam" id="PF03006">
    <property type="entry name" value="HlyIII"/>
    <property type="match status" value="1"/>
</dbReference>
<dbReference type="VEuPathDB" id="FungiDB:SDRG_06252"/>
<keyword evidence="5 7" id="KW-0472">Membrane</keyword>
<dbReference type="InterPro" id="IPR004254">
    <property type="entry name" value="AdipoR/HlyIII-related"/>
</dbReference>
<dbReference type="PANTHER" id="PTHR20855">
    <property type="entry name" value="ADIPOR/PROGESTIN RECEPTOR-RELATED"/>
    <property type="match status" value="1"/>
</dbReference>
<dbReference type="eggNOG" id="KOG0748">
    <property type="taxonomic scope" value="Eukaryota"/>
</dbReference>
<dbReference type="GO" id="GO:0046872">
    <property type="term" value="F:metal ion binding"/>
    <property type="evidence" value="ECO:0007669"/>
    <property type="project" value="UniProtKB-KW"/>
</dbReference>
<feature type="transmembrane region" description="Helical" evidence="7">
    <location>
        <begin position="345"/>
        <end position="365"/>
    </location>
</feature>